<keyword evidence="1" id="KW-0812">Transmembrane</keyword>
<evidence type="ECO:0000313" key="3">
    <source>
        <dbReference type="Proteomes" id="UP000268553"/>
    </source>
</evidence>
<keyword evidence="3" id="KW-1185">Reference proteome</keyword>
<dbReference type="EMBL" id="RWJI01000001">
    <property type="protein sequence ID" value="RRQ51364.1"/>
    <property type="molecule type" value="Genomic_DNA"/>
</dbReference>
<reference evidence="2 3" key="1">
    <citation type="submission" date="2018-12" db="EMBL/GenBank/DDBJ databases">
        <authorList>
            <person name="Kim S.-J."/>
            <person name="Jung G.-Y."/>
        </authorList>
    </citation>
    <scope>NUCLEOTIDE SEQUENCE [LARGE SCALE GENOMIC DNA]</scope>
    <source>
        <strain evidence="2 3">03SU3-P</strain>
    </source>
</reference>
<organism evidence="2 3">
    <name type="scientific">Sphingorhabdus wooponensis</name>
    <dbReference type="NCBI Taxonomy" id="940136"/>
    <lineage>
        <taxon>Bacteria</taxon>
        <taxon>Pseudomonadati</taxon>
        <taxon>Pseudomonadota</taxon>
        <taxon>Alphaproteobacteria</taxon>
        <taxon>Sphingomonadales</taxon>
        <taxon>Sphingomonadaceae</taxon>
        <taxon>Sphingorhabdus</taxon>
    </lineage>
</organism>
<keyword evidence="1" id="KW-0472">Membrane</keyword>
<sequence>MDTILLAFYSALLLCAAYASKNGGRTGKAGSAIFIVASISTVAAVRMSPSWAGTSLGLFAVDAGCLFALVMLALASNRFWPIWALGFQIVAVATHLATLFIPDVVPKSFQALLSFWAIPILWVMVTGTHKDRQYELSIGR</sequence>
<dbReference type="RefSeq" id="WP_125229379.1">
    <property type="nucleotide sequence ID" value="NZ_RWJI01000001.1"/>
</dbReference>
<dbReference type="AlphaFoldDB" id="A0A3R8RBU2"/>
<dbReference type="Proteomes" id="UP000268553">
    <property type="component" value="Unassembled WGS sequence"/>
</dbReference>
<feature type="transmembrane region" description="Helical" evidence="1">
    <location>
        <begin position="57"/>
        <end position="76"/>
    </location>
</feature>
<keyword evidence="1" id="KW-1133">Transmembrane helix</keyword>
<dbReference type="OrthoDB" id="7188556at2"/>
<gene>
    <name evidence="2" type="ORF">D7D48_00135</name>
</gene>
<name>A0A3R8RBU2_9SPHN</name>
<protein>
    <submittedName>
        <fullName evidence="2">Uncharacterized protein</fullName>
    </submittedName>
</protein>
<comment type="caution">
    <text evidence="2">The sequence shown here is derived from an EMBL/GenBank/DDBJ whole genome shotgun (WGS) entry which is preliminary data.</text>
</comment>
<accession>A0A3R8RBU2</accession>
<feature type="transmembrane region" description="Helical" evidence="1">
    <location>
        <begin position="108"/>
        <end position="125"/>
    </location>
</feature>
<feature type="transmembrane region" description="Helical" evidence="1">
    <location>
        <begin position="29"/>
        <end position="45"/>
    </location>
</feature>
<evidence type="ECO:0000256" key="1">
    <source>
        <dbReference type="SAM" id="Phobius"/>
    </source>
</evidence>
<feature type="transmembrane region" description="Helical" evidence="1">
    <location>
        <begin position="82"/>
        <end position="101"/>
    </location>
</feature>
<evidence type="ECO:0000313" key="2">
    <source>
        <dbReference type="EMBL" id="RRQ51364.1"/>
    </source>
</evidence>
<proteinExistence type="predicted"/>